<feature type="region of interest" description="Disordered" evidence="1">
    <location>
        <begin position="68"/>
        <end position="205"/>
    </location>
</feature>
<dbReference type="AlphaFoldDB" id="A0A8T2NFG5"/>
<feature type="compositionally biased region" description="Basic and acidic residues" evidence="1">
    <location>
        <begin position="100"/>
        <end position="111"/>
    </location>
</feature>
<evidence type="ECO:0000313" key="3">
    <source>
        <dbReference type="Proteomes" id="UP000824540"/>
    </source>
</evidence>
<evidence type="ECO:0008006" key="4">
    <source>
        <dbReference type="Google" id="ProtNLM"/>
    </source>
</evidence>
<dbReference type="Proteomes" id="UP000824540">
    <property type="component" value="Unassembled WGS sequence"/>
</dbReference>
<evidence type="ECO:0000256" key="1">
    <source>
        <dbReference type="SAM" id="MobiDB-lite"/>
    </source>
</evidence>
<dbReference type="PANTHER" id="PTHR15657:SF1">
    <property type="entry name" value="THYROID TRANSCRIPTION FACTOR 1-ASSOCIATED PROTEIN 26"/>
    <property type="match status" value="1"/>
</dbReference>
<dbReference type="PRINTS" id="PR01854">
    <property type="entry name" value="BR22PROTEIN"/>
</dbReference>
<sequence length="251" mass="29104">MAPINKHGKNMGKQTKKNINQGKKHLSAFNKKKRKWVPEGKVFDGSVKEGQGFAFKRKQKAQHEYNKLLRKEKRRNPVSKTPFVNNYPDHLKHLYLAEAQKLRKEEEENERRRRRKGTSAAVDEDASVEDSADSHTGPACPSSTVQGDPAAPGPPQDEAAEPSGYDPSKKKKRKLTSYQKTKEEYQRIQEKRAKKKEEALRNKQQREEALRIYKEKKMQTYQMLCKKTKKGQPNLNLQMEYLLQKIQGQSK</sequence>
<feature type="compositionally biased region" description="Acidic residues" evidence="1">
    <location>
        <begin position="122"/>
        <end position="131"/>
    </location>
</feature>
<accession>A0A8T2NFG5</accession>
<dbReference type="Pfam" id="PF08524">
    <property type="entry name" value="rRNA_processing"/>
    <property type="match status" value="1"/>
</dbReference>
<proteinExistence type="predicted"/>
<dbReference type="EMBL" id="JAFBMS010000127">
    <property type="protein sequence ID" value="KAG9335197.1"/>
    <property type="molecule type" value="Genomic_DNA"/>
</dbReference>
<organism evidence="2 3">
    <name type="scientific">Albula glossodonta</name>
    <name type="common">roundjaw bonefish</name>
    <dbReference type="NCBI Taxonomy" id="121402"/>
    <lineage>
        <taxon>Eukaryota</taxon>
        <taxon>Metazoa</taxon>
        <taxon>Chordata</taxon>
        <taxon>Craniata</taxon>
        <taxon>Vertebrata</taxon>
        <taxon>Euteleostomi</taxon>
        <taxon>Actinopterygii</taxon>
        <taxon>Neopterygii</taxon>
        <taxon>Teleostei</taxon>
        <taxon>Albuliformes</taxon>
        <taxon>Albulidae</taxon>
        <taxon>Albula</taxon>
    </lineage>
</organism>
<feature type="region of interest" description="Disordered" evidence="1">
    <location>
        <begin position="1"/>
        <end position="35"/>
    </location>
</feature>
<dbReference type="GO" id="GO:0005634">
    <property type="term" value="C:nucleus"/>
    <property type="evidence" value="ECO:0007669"/>
    <property type="project" value="TreeGrafter"/>
</dbReference>
<dbReference type="InterPro" id="IPR013730">
    <property type="entry name" value="Fyv7/TAP26"/>
</dbReference>
<dbReference type="OrthoDB" id="5377144at2759"/>
<feature type="compositionally biased region" description="Basic and acidic residues" evidence="1">
    <location>
        <begin position="180"/>
        <end position="205"/>
    </location>
</feature>
<comment type="caution">
    <text evidence="2">The sequence shown here is derived from an EMBL/GenBank/DDBJ whole genome shotgun (WGS) entry which is preliminary data.</text>
</comment>
<protein>
    <recommendedName>
        <fullName evidence="4">Thyroid transcription factor 1-associated protein 26</fullName>
    </recommendedName>
</protein>
<keyword evidence="3" id="KW-1185">Reference proteome</keyword>
<dbReference type="PANTHER" id="PTHR15657">
    <property type="entry name" value="THYROID TRANSCRIPTION FACTOR 1-ASSOCIATED PROTEIN 26"/>
    <property type="match status" value="1"/>
</dbReference>
<reference evidence="2" key="1">
    <citation type="thesis" date="2021" institute="BYU ScholarsArchive" country="Provo, UT, USA">
        <title>Applications of and Algorithms for Genome Assembly and Genomic Analyses with an Emphasis on Marine Teleosts.</title>
        <authorList>
            <person name="Pickett B.D."/>
        </authorList>
    </citation>
    <scope>NUCLEOTIDE SEQUENCE</scope>
    <source>
        <strain evidence="2">HI-2016</strain>
    </source>
</reference>
<gene>
    <name evidence="2" type="ORF">JZ751_005549</name>
</gene>
<name>A0A8T2NFG5_9TELE</name>
<evidence type="ECO:0000313" key="2">
    <source>
        <dbReference type="EMBL" id="KAG9335197.1"/>
    </source>
</evidence>